<gene>
    <name evidence="2" type="ORF">SAMN05192561_10471</name>
</gene>
<keyword evidence="1" id="KW-1133">Transmembrane helix</keyword>
<reference evidence="2 3" key="1">
    <citation type="submission" date="2016-10" db="EMBL/GenBank/DDBJ databases">
        <authorList>
            <person name="de Groot N.N."/>
        </authorList>
    </citation>
    <scope>NUCLEOTIDE SEQUENCE [LARGE SCALE GENOMIC DNA]</scope>
    <source>
        <strain evidence="2 3">IBRC-M10418</strain>
    </source>
</reference>
<feature type="transmembrane region" description="Helical" evidence="1">
    <location>
        <begin position="81"/>
        <end position="98"/>
    </location>
</feature>
<name>A0A1H6IRS7_9EURY</name>
<dbReference type="AlphaFoldDB" id="A0A1H6IRS7"/>
<feature type="transmembrane region" description="Helical" evidence="1">
    <location>
        <begin position="42"/>
        <end position="61"/>
    </location>
</feature>
<proteinExistence type="predicted"/>
<evidence type="ECO:0000313" key="2">
    <source>
        <dbReference type="EMBL" id="SEH51910.1"/>
    </source>
</evidence>
<feature type="transmembrane region" description="Helical" evidence="1">
    <location>
        <begin position="14"/>
        <end position="35"/>
    </location>
</feature>
<protein>
    <submittedName>
        <fullName evidence="2">Uncharacterized protein</fullName>
    </submittedName>
</protein>
<keyword evidence="1" id="KW-0812">Transmembrane</keyword>
<accession>A0A1H6IRS7</accession>
<sequence length="144" mass="15790">MDREFLRRLLVEEAFAYGFTIAFWGSGVLLVDAFGVFGIRGVLAYAVGAVTGFGLLLVGTFDGVLAAVDVDGDPSYHVLAGIHYVAALVPIVTAHFLVRADIGQTPTVFLVGVSVPVWYNLFVTAEEVLTTWLRRIERTTERRR</sequence>
<dbReference type="OrthoDB" id="214113at2157"/>
<dbReference type="RefSeq" id="WP_092816929.1">
    <property type="nucleotide sequence ID" value="NZ_FNWU01000004.1"/>
</dbReference>
<keyword evidence="3" id="KW-1185">Reference proteome</keyword>
<organism evidence="2 3">
    <name type="scientific">Halopenitus malekzadehii</name>
    <dbReference type="NCBI Taxonomy" id="1267564"/>
    <lineage>
        <taxon>Archaea</taxon>
        <taxon>Methanobacteriati</taxon>
        <taxon>Methanobacteriota</taxon>
        <taxon>Stenosarchaea group</taxon>
        <taxon>Halobacteria</taxon>
        <taxon>Halobacteriales</taxon>
        <taxon>Haloferacaceae</taxon>
        <taxon>Halopenitus</taxon>
    </lineage>
</organism>
<dbReference type="STRING" id="1267564.SAMN05192561_10471"/>
<dbReference type="EMBL" id="FNWU01000004">
    <property type="protein sequence ID" value="SEH51910.1"/>
    <property type="molecule type" value="Genomic_DNA"/>
</dbReference>
<keyword evidence="1" id="KW-0472">Membrane</keyword>
<dbReference type="Proteomes" id="UP000199215">
    <property type="component" value="Unassembled WGS sequence"/>
</dbReference>
<evidence type="ECO:0000256" key="1">
    <source>
        <dbReference type="SAM" id="Phobius"/>
    </source>
</evidence>
<evidence type="ECO:0000313" key="3">
    <source>
        <dbReference type="Proteomes" id="UP000199215"/>
    </source>
</evidence>